<keyword evidence="13" id="KW-1185">Reference proteome</keyword>
<comment type="caution">
    <text evidence="12">The sequence shown here is derived from an EMBL/GenBank/DDBJ whole genome shotgun (WGS) entry which is preliminary data.</text>
</comment>
<evidence type="ECO:0000256" key="4">
    <source>
        <dbReference type="ARBA" id="ARBA00022642"/>
    </source>
</evidence>
<protein>
    <recommendedName>
        <fullName evidence="3">nicotinate-nucleotide adenylyltransferase</fullName>
        <ecNumber evidence="3">2.7.7.18</ecNumber>
    </recommendedName>
</protein>
<evidence type="ECO:0000259" key="11">
    <source>
        <dbReference type="Pfam" id="PF01467"/>
    </source>
</evidence>
<dbReference type="Proteomes" id="UP000295500">
    <property type="component" value="Unassembled WGS sequence"/>
</dbReference>
<sequence>MREEAIYIILRKTLTDRGFLKEVGYNKKQMESYLAKVDLKSMAEDMSSMVDEKGRYHIEDVCSIATAYFECLENIPEEGWPQHCYSYVLSQLFPEKGEPENAETHGQGRLFLMQTLRGMYECEDESLAFDPTKTMSLLSDSEIEEGGFTREYIKLHRLIKSKYIYEFMRIGVDITPFNTLGHIGGVHYVAMFVARQLYEAGVPIDLGLISGAAAGHDIGKYGCRKSEEKRIPYLHYYYTDLCYERFAMPTIGHIAANHSTWDLELENLSVESLVLIYADFRVKSSRDSEGNEVVNFYSLADVFDVILNKLDNVDAAKEQRYRKVYAKLSDFEEYMKEHGVRTEIPEDFKVCPDGRPKPVKREMVLLEGEDVVNQLKFKAIDHNIRLMSTFHVDSEFGNLIEAARSERNWKDIRTYISIFGEYCTYMTEKQKLMTIKFLYEQLAHKEGDIRTQSATLMGRIIGTFNEEYKKELPEGVSLPDKSVTNITLFRQYLAMIIEPDYKLTEQHKKWIENSLNSFVSAALENCRESSRLEYMEELIRYFARTDYHEDIYIILLKVIMDIKAEYCTEDFMEKLHEFTAAAREQDSLSMKIAAIHAGRHLFAEYEDENYTRDLREVMDIPTDPDKYADRLANMFLDDLKVGTPWVVKVANIEVMIHTIEAKGDKGNILHVGTHLANLVKVSETVTVRKAAGEGLLSIVDKMPLEQRNELAVELFNGLEIGDYQYSKYIPDYLGVIMLRLPPKELDESIDMIRRIIESGNNKAASSAIDTIGVMVENYYDYRGRFMESTDQYEKRKNRLLYMIIKGYAYYDKQLSKESFWVMAQRVFGSQAMSLAQKDDIFGHCYKKLLALLHDKTEDTLEFYNNAAVLNHLYRYICQHQADVGDFDFPEPRKVAFYPGTFDPFSLGHKAVAKTIRDKGFDVYLALDEFSWSKHTQPRLQRRKIMNMSVADEEGIYAFPDDMSVNIANNSDVKRLKDAFKGRDLYIAVGSDVIKNASCYRNPPTEDSIHTVNHVVFARESNDPSDKGDKKKQSYPVTGKVVNLTLKKYYEDISSTRIRENIDLNRDISNLIDPAVQNYIYEKNLYLREPAYKHVLQAKEIGISTYEHRNGDSLAPMEKELLVAGYDMDKVKARIENPQARTLYIESAGSRKKMLAYGSACRMETNQLLEELGDPATAAHVREAAAGGIASIGFLYFGKSRAISNVGQIVITEILTELIARDFAYAIYNPVDDEGLNPRIVDALRKQGFVNIAEGRGARPVYAVDMKSPIIIFRDVETVIKSPLNKNSEVLKAIDNAHGNLLKVMTDIYPGQLVLSFNTSAVHNKIISKVAEINGVSPVNDKSGVRGPYMSVPFGKALADVLVPNTVTKSLHTEKYFDRDLKGFTIGESRHYSTLDNQARTIRSFDRPVILIDDLLHKGYRMSIIDPILKKNKVDVKEIVVGVMTGNAKDSMTARHRKAECAYFIPTLKIWLNERDCYPFVGGDSIKTSGSGNDTKNASVNLIMPYTTPAFISGGDSDEIYRYSMTCLENARNIWQTLEKEYQAAFERKLTLKRIGEVITYPRIPDIGTGVEFDENLAPSVFIDNAIERLVRMKWGHAKWPKKL</sequence>
<evidence type="ECO:0000256" key="10">
    <source>
        <dbReference type="ARBA" id="ARBA00048721"/>
    </source>
</evidence>
<dbReference type="InterPro" id="IPR014729">
    <property type="entry name" value="Rossmann-like_a/b/a_fold"/>
</dbReference>
<evidence type="ECO:0000256" key="9">
    <source>
        <dbReference type="ARBA" id="ARBA00023027"/>
    </source>
</evidence>
<dbReference type="SUPFAM" id="SSF109604">
    <property type="entry name" value="HD-domain/PDEase-like"/>
    <property type="match status" value="1"/>
</dbReference>
<keyword evidence="8" id="KW-0067">ATP-binding</keyword>
<keyword evidence="5 12" id="KW-0808">Transferase</keyword>
<dbReference type="EMBL" id="SNXO01000011">
    <property type="protein sequence ID" value="TDP57647.1"/>
    <property type="molecule type" value="Genomic_DNA"/>
</dbReference>
<dbReference type="SUPFAM" id="SSF52374">
    <property type="entry name" value="Nucleotidylyl transferase"/>
    <property type="match status" value="1"/>
</dbReference>
<dbReference type="OrthoDB" id="1703792at2"/>
<keyword evidence="7" id="KW-0547">Nucleotide-binding</keyword>
<evidence type="ECO:0000313" key="13">
    <source>
        <dbReference type="Proteomes" id="UP000295500"/>
    </source>
</evidence>
<dbReference type="SUPFAM" id="SSF48371">
    <property type="entry name" value="ARM repeat"/>
    <property type="match status" value="1"/>
</dbReference>
<evidence type="ECO:0000256" key="5">
    <source>
        <dbReference type="ARBA" id="ARBA00022679"/>
    </source>
</evidence>
<dbReference type="GO" id="GO:0004515">
    <property type="term" value="F:nicotinate-nucleotide adenylyltransferase activity"/>
    <property type="evidence" value="ECO:0007669"/>
    <property type="project" value="UniProtKB-EC"/>
</dbReference>
<dbReference type="InterPro" id="IPR005248">
    <property type="entry name" value="NadD/NMNAT"/>
</dbReference>
<accession>A0A4R6Q6F3</accession>
<evidence type="ECO:0000256" key="1">
    <source>
        <dbReference type="ARBA" id="ARBA00002324"/>
    </source>
</evidence>
<dbReference type="PANTHER" id="PTHR39321">
    <property type="entry name" value="NICOTINATE-NUCLEOTIDE ADENYLYLTRANSFERASE-RELATED"/>
    <property type="match status" value="1"/>
</dbReference>
<comment type="pathway">
    <text evidence="2">Cofactor biosynthesis; NAD(+) biosynthesis; deamido-NAD(+) from nicotinate D-ribonucleotide: step 1/1.</text>
</comment>
<name>A0A4R6Q6F3_9FIRM</name>
<comment type="catalytic activity">
    <reaction evidence="10">
        <text>nicotinate beta-D-ribonucleotide + ATP + H(+) = deamido-NAD(+) + diphosphate</text>
        <dbReference type="Rhea" id="RHEA:22860"/>
        <dbReference type="ChEBI" id="CHEBI:15378"/>
        <dbReference type="ChEBI" id="CHEBI:30616"/>
        <dbReference type="ChEBI" id="CHEBI:33019"/>
        <dbReference type="ChEBI" id="CHEBI:57502"/>
        <dbReference type="ChEBI" id="CHEBI:58437"/>
        <dbReference type="EC" id="2.7.7.18"/>
    </reaction>
</comment>
<dbReference type="InterPro" id="IPR016024">
    <property type="entry name" value="ARM-type_fold"/>
</dbReference>
<dbReference type="Gene3D" id="3.40.50.620">
    <property type="entry name" value="HUPs"/>
    <property type="match status" value="1"/>
</dbReference>
<dbReference type="PANTHER" id="PTHR39321:SF3">
    <property type="entry name" value="PHOSPHOPANTETHEINE ADENYLYLTRANSFERASE"/>
    <property type="match status" value="1"/>
</dbReference>
<feature type="domain" description="Cytidyltransferase-like" evidence="11">
    <location>
        <begin position="896"/>
        <end position="1060"/>
    </location>
</feature>
<evidence type="ECO:0000256" key="3">
    <source>
        <dbReference type="ARBA" id="ARBA00012389"/>
    </source>
</evidence>
<dbReference type="Pfam" id="PF01467">
    <property type="entry name" value="CTP_transf_like"/>
    <property type="match status" value="1"/>
</dbReference>
<keyword evidence="4" id="KW-0662">Pyridine nucleotide biosynthesis</keyword>
<reference evidence="12 13" key="1">
    <citation type="submission" date="2019-03" db="EMBL/GenBank/DDBJ databases">
        <title>Genomic Encyclopedia of Type Strains, Phase IV (KMG-IV): sequencing the most valuable type-strain genomes for metagenomic binning, comparative biology and taxonomic classification.</title>
        <authorList>
            <person name="Goeker M."/>
        </authorList>
    </citation>
    <scope>NUCLEOTIDE SEQUENCE [LARGE SCALE GENOMIC DNA]</scope>
    <source>
        <strain evidence="12 13">DSM 28287</strain>
    </source>
</reference>
<comment type="function">
    <text evidence="1">Catalyzes the reversible adenylation of nicotinate mononucleotide (NaMN) to nicotinic acid adenine dinucleotide (NaAD).</text>
</comment>
<dbReference type="InterPro" id="IPR004821">
    <property type="entry name" value="Cyt_trans-like"/>
</dbReference>
<dbReference type="GO" id="GO:0009435">
    <property type="term" value="P:NAD+ biosynthetic process"/>
    <property type="evidence" value="ECO:0007669"/>
    <property type="project" value="InterPro"/>
</dbReference>
<keyword evidence="6 12" id="KW-0548">Nucleotidyltransferase</keyword>
<gene>
    <name evidence="12" type="ORF">EV211_11115</name>
</gene>
<evidence type="ECO:0000256" key="7">
    <source>
        <dbReference type="ARBA" id="ARBA00022741"/>
    </source>
</evidence>
<evidence type="ECO:0000313" key="12">
    <source>
        <dbReference type="EMBL" id="TDP57647.1"/>
    </source>
</evidence>
<dbReference type="GO" id="GO:0005524">
    <property type="term" value="F:ATP binding"/>
    <property type="evidence" value="ECO:0007669"/>
    <property type="project" value="UniProtKB-KW"/>
</dbReference>
<dbReference type="EC" id="2.7.7.18" evidence="3"/>
<evidence type="ECO:0000256" key="2">
    <source>
        <dbReference type="ARBA" id="ARBA00005019"/>
    </source>
</evidence>
<keyword evidence="9" id="KW-0520">NAD</keyword>
<evidence type="ECO:0000256" key="6">
    <source>
        <dbReference type="ARBA" id="ARBA00022695"/>
    </source>
</evidence>
<evidence type="ECO:0000256" key="8">
    <source>
        <dbReference type="ARBA" id="ARBA00022840"/>
    </source>
</evidence>
<proteinExistence type="predicted"/>
<organism evidence="12 13">
    <name type="scientific">Aminicella lysinilytica</name>
    <dbReference type="NCBI Taxonomy" id="433323"/>
    <lineage>
        <taxon>Bacteria</taxon>
        <taxon>Bacillati</taxon>
        <taxon>Bacillota</taxon>
        <taxon>Clostridia</taxon>
        <taxon>Peptostreptococcales</taxon>
        <taxon>Anaerovoracaceae</taxon>
        <taxon>Aminicella</taxon>
    </lineage>
</organism>